<feature type="region of interest" description="Disordered" evidence="1">
    <location>
        <begin position="41"/>
        <end position="83"/>
    </location>
</feature>
<evidence type="ECO:0000256" key="1">
    <source>
        <dbReference type="SAM" id="MobiDB-lite"/>
    </source>
</evidence>
<evidence type="ECO:0000313" key="2">
    <source>
        <dbReference type="EMBL" id="MEX8192220.1"/>
    </source>
</evidence>
<dbReference type="EMBL" id="JBFYGN010000004">
    <property type="protein sequence ID" value="MEX8192220.1"/>
    <property type="molecule type" value="Genomic_DNA"/>
</dbReference>
<gene>
    <name evidence="2" type="ORF">AB6724_05140</name>
</gene>
<dbReference type="Proteomes" id="UP001561046">
    <property type="component" value="Unassembled WGS sequence"/>
</dbReference>
<reference evidence="2 3" key="1">
    <citation type="journal article" date="2013" name="Int. J. Syst. Evol. Microbiol.">
        <title>Comamonas guangdongensis sp. nov., isolated from subterranean forest sediment, and emended description of the genus Comamonas.</title>
        <authorList>
            <person name="Zhang J."/>
            <person name="Wang Y."/>
            <person name="Zhou S."/>
            <person name="Wu C."/>
            <person name="He J."/>
            <person name="Li F."/>
        </authorList>
    </citation>
    <scope>NUCLEOTIDE SEQUENCE [LARGE SCALE GENOMIC DNA]</scope>
    <source>
        <strain evidence="2 3">CCTCC AB2011133</strain>
    </source>
</reference>
<name>A0ABV3ZRY3_9BURK</name>
<proteinExistence type="predicted"/>
<accession>A0ABV3ZRY3</accession>
<organism evidence="2 3">
    <name type="scientific">Comamonas guangdongensis</name>
    <dbReference type="NCBI Taxonomy" id="510515"/>
    <lineage>
        <taxon>Bacteria</taxon>
        <taxon>Pseudomonadati</taxon>
        <taxon>Pseudomonadota</taxon>
        <taxon>Betaproteobacteria</taxon>
        <taxon>Burkholderiales</taxon>
        <taxon>Comamonadaceae</taxon>
        <taxon>Comamonas</taxon>
    </lineage>
</organism>
<sequence>MAGSVWDNKKAELLAHALPSSGVVFSPNTLSIQYQCPAKQGTQLRSHRKKKAWLTGKPLAGKNDCRLNRPDESPHDETELCSA</sequence>
<dbReference type="RefSeq" id="WP_369337430.1">
    <property type="nucleotide sequence ID" value="NZ_JBFYGN010000004.1"/>
</dbReference>
<evidence type="ECO:0000313" key="3">
    <source>
        <dbReference type="Proteomes" id="UP001561046"/>
    </source>
</evidence>
<feature type="compositionally biased region" description="Basic and acidic residues" evidence="1">
    <location>
        <begin position="63"/>
        <end position="83"/>
    </location>
</feature>
<comment type="caution">
    <text evidence="2">The sequence shown here is derived from an EMBL/GenBank/DDBJ whole genome shotgun (WGS) entry which is preliminary data.</text>
</comment>
<keyword evidence="3" id="KW-1185">Reference proteome</keyword>
<protein>
    <submittedName>
        <fullName evidence="2">Uncharacterized protein</fullName>
    </submittedName>
</protein>